<comment type="subunit">
    <text evidence="4">Homotrimer.</text>
</comment>
<comment type="catalytic activity">
    <reaction evidence="1">
        <text>2-dehydro-3-deoxy-6-phospho-D-gluconate = D-glyceraldehyde 3-phosphate + pyruvate</text>
        <dbReference type="Rhea" id="RHEA:17089"/>
        <dbReference type="ChEBI" id="CHEBI:15361"/>
        <dbReference type="ChEBI" id="CHEBI:57569"/>
        <dbReference type="ChEBI" id="CHEBI:59776"/>
        <dbReference type="EC" id="4.1.2.14"/>
    </reaction>
</comment>
<comment type="pathway">
    <text evidence="2">Carbohydrate acid metabolism; 2-dehydro-3-deoxy-D-gluconate degradation; D-glyceraldehyde 3-phosphate and pyruvate from 2-dehydro-3-deoxy-D-gluconate: step 2/2.</text>
</comment>
<comment type="caution">
    <text evidence="9">The sequence shown here is derived from an EMBL/GenBank/DDBJ whole genome shotgun (WGS) entry which is preliminary data.</text>
</comment>
<dbReference type="Proteomes" id="UP001597391">
    <property type="component" value="Unassembled WGS sequence"/>
</dbReference>
<dbReference type="Pfam" id="PF01081">
    <property type="entry name" value="Aldolase"/>
    <property type="match status" value="1"/>
</dbReference>
<dbReference type="GO" id="GO:0008675">
    <property type="term" value="F:2-dehydro-3-deoxy-phosphogluconate aldolase activity"/>
    <property type="evidence" value="ECO:0007669"/>
    <property type="project" value="UniProtKB-EC"/>
</dbReference>
<evidence type="ECO:0000313" key="10">
    <source>
        <dbReference type="Proteomes" id="UP001597391"/>
    </source>
</evidence>
<protein>
    <recommendedName>
        <fullName evidence="5">2-dehydro-3-deoxy-phosphogluconate aldolase</fullName>
        <ecNumber evidence="5">4.1.2.14</ecNumber>
    </recommendedName>
</protein>
<dbReference type="EMBL" id="JBHUOP010000003">
    <property type="protein sequence ID" value="MFD2840337.1"/>
    <property type="molecule type" value="Genomic_DNA"/>
</dbReference>
<name>A0ABW5XE04_9MICO</name>
<dbReference type="InterPro" id="IPR013785">
    <property type="entry name" value="Aldolase_TIM"/>
</dbReference>
<evidence type="ECO:0000313" key="9">
    <source>
        <dbReference type="EMBL" id="MFD2840337.1"/>
    </source>
</evidence>
<dbReference type="InterPro" id="IPR031338">
    <property type="entry name" value="KDPG/KHG_AS_2"/>
</dbReference>
<reference evidence="10" key="1">
    <citation type="journal article" date="2019" name="Int. J. Syst. Evol. Microbiol.">
        <title>The Global Catalogue of Microorganisms (GCM) 10K type strain sequencing project: providing services to taxonomists for standard genome sequencing and annotation.</title>
        <authorList>
            <consortium name="The Broad Institute Genomics Platform"/>
            <consortium name="The Broad Institute Genome Sequencing Center for Infectious Disease"/>
            <person name="Wu L."/>
            <person name="Ma J."/>
        </authorList>
    </citation>
    <scope>NUCLEOTIDE SEQUENCE [LARGE SCALE GENOMIC DNA]</scope>
    <source>
        <strain evidence="10">KCTC 33576</strain>
    </source>
</reference>
<dbReference type="CDD" id="cd00452">
    <property type="entry name" value="KDPG_aldolase"/>
    <property type="match status" value="1"/>
</dbReference>
<evidence type="ECO:0000256" key="6">
    <source>
        <dbReference type="ARBA" id="ARBA00023239"/>
    </source>
</evidence>
<dbReference type="Gene3D" id="3.20.20.70">
    <property type="entry name" value="Aldolase class I"/>
    <property type="match status" value="1"/>
</dbReference>
<dbReference type="SUPFAM" id="SSF51569">
    <property type="entry name" value="Aldolase"/>
    <property type="match status" value="1"/>
</dbReference>
<evidence type="ECO:0000256" key="4">
    <source>
        <dbReference type="ARBA" id="ARBA00011233"/>
    </source>
</evidence>
<evidence type="ECO:0000256" key="1">
    <source>
        <dbReference type="ARBA" id="ARBA00000654"/>
    </source>
</evidence>
<evidence type="ECO:0000256" key="3">
    <source>
        <dbReference type="ARBA" id="ARBA00006906"/>
    </source>
</evidence>
<dbReference type="InterPro" id="IPR031337">
    <property type="entry name" value="KDPG/KHG_AS_1"/>
</dbReference>
<sequence length="205" mass="21055">MELGNNRIVPVVVIEQAERAAALGEALVAGGIPVAEVTLRTAAGLDSIAEMAKNPDLIVGAGTVITADQVDRVVEVGARFIVSPGLNPRVVERALEHGIDVVPGAVTPSEIMTALELGLTTLKFFPANVYGGPSALKALGAPFGNVSFIPTGGVSTTNIAEYLALKNVVAVGGSWMVPANLINDGEFDTIRQLCTDAVAAIQGDN</sequence>
<dbReference type="NCBIfam" id="NF004325">
    <property type="entry name" value="PRK05718.1"/>
    <property type="match status" value="1"/>
</dbReference>
<dbReference type="RefSeq" id="WP_377466164.1">
    <property type="nucleotide sequence ID" value="NZ_JBHUOP010000003.1"/>
</dbReference>
<keyword evidence="8" id="KW-0119">Carbohydrate metabolism</keyword>
<accession>A0ABW5XE04</accession>
<evidence type="ECO:0000256" key="7">
    <source>
        <dbReference type="ARBA" id="ARBA00023270"/>
    </source>
</evidence>
<dbReference type="PROSITE" id="PS00159">
    <property type="entry name" value="ALDOLASE_KDPG_KHG_1"/>
    <property type="match status" value="1"/>
</dbReference>
<evidence type="ECO:0000256" key="5">
    <source>
        <dbReference type="ARBA" id="ARBA00013063"/>
    </source>
</evidence>
<dbReference type="PANTHER" id="PTHR30246">
    <property type="entry name" value="2-KETO-3-DEOXY-6-PHOSPHOGLUCONATE ALDOLASE"/>
    <property type="match status" value="1"/>
</dbReference>
<dbReference type="EC" id="4.1.2.14" evidence="5"/>
<gene>
    <name evidence="9" type="primary">eda</name>
    <name evidence="9" type="ORF">ACFSYH_07100</name>
</gene>
<keyword evidence="7" id="KW-0704">Schiff base</keyword>
<comment type="similarity">
    <text evidence="3">Belongs to the KHG/KDPG aldolase family.</text>
</comment>
<evidence type="ECO:0000256" key="8">
    <source>
        <dbReference type="ARBA" id="ARBA00023277"/>
    </source>
</evidence>
<dbReference type="PANTHER" id="PTHR30246:SF1">
    <property type="entry name" value="2-DEHYDRO-3-DEOXY-6-PHOSPHOGALACTONATE ALDOLASE-RELATED"/>
    <property type="match status" value="1"/>
</dbReference>
<dbReference type="InterPro" id="IPR000887">
    <property type="entry name" value="Aldlse_KDPG_KHG"/>
</dbReference>
<dbReference type="PROSITE" id="PS00160">
    <property type="entry name" value="ALDOLASE_KDPG_KHG_2"/>
    <property type="match status" value="1"/>
</dbReference>
<keyword evidence="6 9" id="KW-0456">Lyase</keyword>
<evidence type="ECO:0000256" key="2">
    <source>
        <dbReference type="ARBA" id="ARBA00004736"/>
    </source>
</evidence>
<organism evidence="9 10">
    <name type="scientific">Populibacterium corticicola</name>
    <dbReference type="NCBI Taxonomy" id="1812826"/>
    <lineage>
        <taxon>Bacteria</taxon>
        <taxon>Bacillati</taxon>
        <taxon>Actinomycetota</taxon>
        <taxon>Actinomycetes</taxon>
        <taxon>Micrococcales</taxon>
        <taxon>Jonesiaceae</taxon>
        <taxon>Populibacterium</taxon>
    </lineage>
</organism>
<dbReference type="GO" id="GO:0008700">
    <property type="term" value="F:(R,S)-4-hydroxy-2-oxoglutarate aldolase activity"/>
    <property type="evidence" value="ECO:0007669"/>
    <property type="project" value="UniProtKB-EC"/>
</dbReference>
<keyword evidence="10" id="KW-1185">Reference proteome</keyword>
<dbReference type="NCBIfam" id="TIGR01182">
    <property type="entry name" value="eda"/>
    <property type="match status" value="1"/>
</dbReference>
<proteinExistence type="inferred from homology"/>